<dbReference type="PANTHER" id="PTHR38133">
    <property type="entry name" value="SLR1429 PROTEIN"/>
    <property type="match status" value="1"/>
</dbReference>
<name>A0A6J6TZF6_9ZZZZ</name>
<evidence type="ECO:0000259" key="1">
    <source>
        <dbReference type="PROSITE" id="PS50966"/>
    </source>
</evidence>
<dbReference type="PANTHER" id="PTHR38133:SF1">
    <property type="entry name" value="SLR1429 PROTEIN"/>
    <property type="match status" value="1"/>
</dbReference>
<gene>
    <name evidence="2" type="ORF">UFOPK2761_02018</name>
</gene>
<proteinExistence type="predicted"/>
<reference evidence="2" key="1">
    <citation type="submission" date="2020-05" db="EMBL/GenBank/DDBJ databases">
        <authorList>
            <person name="Chiriac C."/>
            <person name="Salcher M."/>
            <person name="Ghai R."/>
            <person name="Kavagutti S V."/>
        </authorList>
    </citation>
    <scope>NUCLEOTIDE SEQUENCE</scope>
</reference>
<dbReference type="InterPro" id="IPR007527">
    <property type="entry name" value="Znf_SWIM"/>
</dbReference>
<sequence length="238" mass="25098">MTGVSGEPVAVTHPRLPPRTRTARATSWWGRAWVRGVEEAAYAEEDLVAARRLARAGKVGGIRVEQGRAWAAVEDTGGLWAADVVVPVLDDDLADALVETVAAAAGRITSLLAGDLPHELVEHAEEAGVELLPYGGELVASCTCDAWVDPCVHALALLQQVGWLLEADPFVLLHLRGLPREELLARLHALGPGSAGGRAPEPAAPEDPDLDAALDAAARAARFLERLEAGDPAVEHLL</sequence>
<accession>A0A6J6TZF6</accession>
<dbReference type="EMBL" id="CAEZYQ010000015">
    <property type="protein sequence ID" value="CAB4751723.1"/>
    <property type="molecule type" value="Genomic_DNA"/>
</dbReference>
<dbReference type="PROSITE" id="PS50966">
    <property type="entry name" value="ZF_SWIM"/>
    <property type="match status" value="1"/>
</dbReference>
<feature type="domain" description="SWIM-type" evidence="1">
    <location>
        <begin position="127"/>
        <end position="162"/>
    </location>
</feature>
<evidence type="ECO:0000313" key="2">
    <source>
        <dbReference type="EMBL" id="CAB4751723.1"/>
    </source>
</evidence>
<organism evidence="2">
    <name type="scientific">freshwater metagenome</name>
    <dbReference type="NCBI Taxonomy" id="449393"/>
    <lineage>
        <taxon>unclassified sequences</taxon>
        <taxon>metagenomes</taxon>
        <taxon>ecological metagenomes</taxon>
    </lineage>
</organism>
<protein>
    <submittedName>
        <fullName evidence="2">Unannotated protein</fullName>
    </submittedName>
</protein>
<dbReference type="GO" id="GO:0008270">
    <property type="term" value="F:zinc ion binding"/>
    <property type="evidence" value="ECO:0007669"/>
    <property type="project" value="InterPro"/>
</dbReference>
<dbReference type="AlphaFoldDB" id="A0A6J6TZF6"/>
<dbReference type="Pfam" id="PF04434">
    <property type="entry name" value="SWIM"/>
    <property type="match status" value="1"/>
</dbReference>